<keyword evidence="2" id="KW-1133">Transmembrane helix</keyword>
<feature type="transmembrane region" description="Helical" evidence="2">
    <location>
        <begin position="177"/>
        <end position="201"/>
    </location>
</feature>
<keyword evidence="2" id="KW-0812">Transmembrane</keyword>
<accession>A0A8H5CRX0</accession>
<sequence length="318" mass="35232">MADVGHCVLTPRYTVRFVKTCWLVGSILSGVCYGFLVMLAYNCLTTLRKRGDGKSLVRSRLSIYVLVTAVLATIAEAMDIKVTIDGVLDQTCQGNHVQPLNPYLGRVDIAFLFVNFLTDGLLVWRCWAIARGLSGKKWSYSWIIPLIVYVVMLVTGIILIVVFSISQKRGGIGDKLIIVQFGISLLLNSLISSSIVTLILYRRRALAQYDPELAQPFLSVVTILVESALLTVFIDLFVIVSVPLIPVGGVAFQLWVQVQPIASLLIIYRVSRGTDYFNGREELTDSLRFTSVPPISHTETLGETEGHSTHPRSLIKTQ</sequence>
<feature type="transmembrane region" description="Helical" evidence="2">
    <location>
        <begin position="22"/>
        <end position="41"/>
    </location>
</feature>
<evidence type="ECO:0000256" key="1">
    <source>
        <dbReference type="SAM" id="MobiDB-lite"/>
    </source>
</evidence>
<dbReference type="EMBL" id="JAACJO010000029">
    <property type="protein sequence ID" value="KAF5346877.1"/>
    <property type="molecule type" value="Genomic_DNA"/>
</dbReference>
<reference evidence="3 4" key="1">
    <citation type="journal article" date="2020" name="ISME J.">
        <title>Uncovering the hidden diversity of litter-decomposition mechanisms in mushroom-forming fungi.</title>
        <authorList>
            <person name="Floudas D."/>
            <person name="Bentzer J."/>
            <person name="Ahren D."/>
            <person name="Johansson T."/>
            <person name="Persson P."/>
            <person name="Tunlid A."/>
        </authorList>
    </citation>
    <scope>NUCLEOTIDE SEQUENCE [LARGE SCALE GENOMIC DNA]</scope>
    <source>
        <strain evidence="3 4">CBS 146.42</strain>
    </source>
</reference>
<evidence type="ECO:0000313" key="4">
    <source>
        <dbReference type="Proteomes" id="UP000559027"/>
    </source>
</evidence>
<organism evidence="3 4">
    <name type="scientific">Leucocoprinus leucothites</name>
    <dbReference type="NCBI Taxonomy" id="201217"/>
    <lineage>
        <taxon>Eukaryota</taxon>
        <taxon>Fungi</taxon>
        <taxon>Dikarya</taxon>
        <taxon>Basidiomycota</taxon>
        <taxon>Agaricomycotina</taxon>
        <taxon>Agaricomycetes</taxon>
        <taxon>Agaricomycetidae</taxon>
        <taxon>Agaricales</taxon>
        <taxon>Agaricineae</taxon>
        <taxon>Agaricaceae</taxon>
        <taxon>Leucocoprinus</taxon>
    </lineage>
</organism>
<feature type="transmembrane region" description="Helical" evidence="2">
    <location>
        <begin position="61"/>
        <end position="78"/>
    </location>
</feature>
<proteinExistence type="predicted"/>
<feature type="transmembrane region" description="Helical" evidence="2">
    <location>
        <begin position="213"/>
        <end position="240"/>
    </location>
</feature>
<dbReference type="AlphaFoldDB" id="A0A8H5CRX0"/>
<name>A0A8H5CRX0_9AGAR</name>
<feature type="region of interest" description="Disordered" evidence="1">
    <location>
        <begin position="297"/>
        <end position="318"/>
    </location>
</feature>
<feature type="transmembrane region" description="Helical" evidence="2">
    <location>
        <begin position="109"/>
        <end position="130"/>
    </location>
</feature>
<evidence type="ECO:0000313" key="3">
    <source>
        <dbReference type="EMBL" id="KAF5346877.1"/>
    </source>
</evidence>
<protein>
    <submittedName>
        <fullName evidence="3">Uncharacterized protein</fullName>
    </submittedName>
</protein>
<keyword evidence="4" id="KW-1185">Reference proteome</keyword>
<feature type="transmembrane region" description="Helical" evidence="2">
    <location>
        <begin position="142"/>
        <end position="165"/>
    </location>
</feature>
<gene>
    <name evidence="3" type="ORF">D9756_010577</name>
</gene>
<keyword evidence="2" id="KW-0472">Membrane</keyword>
<comment type="caution">
    <text evidence="3">The sequence shown here is derived from an EMBL/GenBank/DDBJ whole genome shotgun (WGS) entry which is preliminary data.</text>
</comment>
<dbReference type="Proteomes" id="UP000559027">
    <property type="component" value="Unassembled WGS sequence"/>
</dbReference>
<evidence type="ECO:0000256" key="2">
    <source>
        <dbReference type="SAM" id="Phobius"/>
    </source>
</evidence>
<dbReference type="OrthoDB" id="3267806at2759"/>
<feature type="transmembrane region" description="Helical" evidence="2">
    <location>
        <begin position="252"/>
        <end position="270"/>
    </location>
</feature>